<keyword evidence="1" id="KW-0472">Membrane</keyword>
<accession>A0A7W9EU90</accession>
<reference evidence="2 3" key="1">
    <citation type="submission" date="2020-08" db="EMBL/GenBank/DDBJ databases">
        <title>Genomic Encyclopedia of Type Strains, Phase IV (KMG-IV): sequencing the most valuable type-strain genomes for metagenomic binning, comparative biology and taxonomic classification.</title>
        <authorList>
            <person name="Goeker M."/>
        </authorList>
    </citation>
    <scope>NUCLEOTIDE SEQUENCE [LARGE SCALE GENOMIC DNA]</scope>
    <source>
        <strain evidence="2 3">DSM 100044</strain>
    </source>
</reference>
<gene>
    <name evidence="2" type="ORF">FHS94_000211</name>
</gene>
<feature type="transmembrane region" description="Helical" evidence="1">
    <location>
        <begin position="78"/>
        <end position="99"/>
    </location>
</feature>
<protein>
    <submittedName>
        <fullName evidence="2">Drug/metabolite transporter (DMT)-like permease</fullName>
    </submittedName>
</protein>
<dbReference type="EMBL" id="JACIJK010000001">
    <property type="protein sequence ID" value="MBB5713392.1"/>
    <property type="molecule type" value="Genomic_DNA"/>
</dbReference>
<dbReference type="PANTHER" id="PTHR15887">
    <property type="entry name" value="TRANSMEMBRANE PROTEIN 69"/>
    <property type="match status" value="1"/>
</dbReference>
<comment type="caution">
    <text evidence="2">The sequence shown here is derived from an EMBL/GenBank/DDBJ whole genome shotgun (WGS) entry which is preliminary data.</text>
</comment>
<dbReference type="Proteomes" id="UP000546200">
    <property type="component" value="Unassembled WGS sequence"/>
</dbReference>
<dbReference type="AlphaFoldDB" id="A0A7W9EU90"/>
<dbReference type="RefSeq" id="WP_343055107.1">
    <property type="nucleotide sequence ID" value="NZ_JACIJK010000001.1"/>
</dbReference>
<evidence type="ECO:0000313" key="2">
    <source>
        <dbReference type="EMBL" id="MBB5713392.1"/>
    </source>
</evidence>
<dbReference type="PANTHER" id="PTHR15887:SF1">
    <property type="entry name" value="TRANSMEMBRANE PROTEIN 69"/>
    <property type="match status" value="1"/>
</dbReference>
<name>A0A7W9EU90_9SPHN</name>
<dbReference type="InterPro" id="IPR021836">
    <property type="entry name" value="DUF3429"/>
</dbReference>
<organism evidence="2 3">
    <name type="scientific">Sphingomonas aerophila</name>
    <dbReference type="NCBI Taxonomy" id="1344948"/>
    <lineage>
        <taxon>Bacteria</taxon>
        <taxon>Pseudomonadati</taxon>
        <taxon>Pseudomonadota</taxon>
        <taxon>Alphaproteobacteria</taxon>
        <taxon>Sphingomonadales</taxon>
        <taxon>Sphingomonadaceae</taxon>
        <taxon>Sphingomonas</taxon>
    </lineage>
</organism>
<feature type="transmembrane region" description="Helical" evidence="1">
    <location>
        <begin position="105"/>
        <end position="122"/>
    </location>
</feature>
<proteinExistence type="predicted"/>
<dbReference type="Pfam" id="PF11911">
    <property type="entry name" value="DUF3429"/>
    <property type="match status" value="1"/>
</dbReference>
<evidence type="ECO:0000256" key="1">
    <source>
        <dbReference type="SAM" id="Phobius"/>
    </source>
</evidence>
<keyword evidence="1" id="KW-0812">Transmembrane</keyword>
<keyword evidence="3" id="KW-1185">Reference proteome</keyword>
<feature type="transmembrane region" description="Helical" evidence="1">
    <location>
        <begin position="134"/>
        <end position="156"/>
    </location>
</feature>
<keyword evidence="1" id="KW-1133">Transmembrane helix</keyword>
<sequence>MSDVNPPTNDGQAGQVGPVARTLGFAGLLPQFATLWFAWRGGDGFGQLLAFVYAAVILSFLGGMWWAFAMRRGPGQGVLVAISVVPSLVAFFLTVALAMNMISGRTALISLGVAVIASLPVDQRLFRTGEVPRGWIALRVPLSVGLGVLTILAGLAPPPQ</sequence>
<evidence type="ECO:0000313" key="3">
    <source>
        <dbReference type="Proteomes" id="UP000546200"/>
    </source>
</evidence>
<feature type="transmembrane region" description="Helical" evidence="1">
    <location>
        <begin position="45"/>
        <end position="66"/>
    </location>
</feature>